<feature type="compositionally biased region" description="Low complexity" evidence="1">
    <location>
        <begin position="22"/>
        <end position="31"/>
    </location>
</feature>
<dbReference type="PANTHER" id="PTHR35596:SF1">
    <property type="entry name" value="MICROBIAL-TYPE PARG CATALYTIC DOMAIN-CONTAINING PROTEIN"/>
    <property type="match status" value="1"/>
</dbReference>
<dbReference type="GeneID" id="36324126"/>
<keyword evidence="4" id="KW-1185">Reference proteome</keyword>
<reference evidence="3 4" key="1">
    <citation type="submission" date="2017-04" db="EMBL/GenBank/DDBJ databases">
        <title>Genome Sequence of the Model Brown-Rot Fungus Postia placenta SB12.</title>
        <authorList>
            <consortium name="DOE Joint Genome Institute"/>
            <person name="Gaskell J."/>
            <person name="Kersten P."/>
            <person name="Larrondo L.F."/>
            <person name="Canessa P."/>
            <person name="Martinez D."/>
            <person name="Hibbett D."/>
            <person name="Schmoll M."/>
            <person name="Kubicek C.P."/>
            <person name="Martinez A.T."/>
            <person name="Yadav J."/>
            <person name="Master E."/>
            <person name="Magnuson J.K."/>
            <person name="James T."/>
            <person name="Yaver D."/>
            <person name="Berka R."/>
            <person name="Labutti K."/>
            <person name="Lipzen A."/>
            <person name="Aerts A."/>
            <person name="Barry K."/>
            <person name="Henrissat B."/>
            <person name="Blanchette R."/>
            <person name="Grigoriev I."/>
            <person name="Cullen D."/>
        </authorList>
    </citation>
    <scope>NUCLEOTIDE SEQUENCE [LARGE SCALE GENOMIC DNA]</scope>
    <source>
        <strain evidence="3 4">MAD-698-R-SB12</strain>
    </source>
</reference>
<dbReference type="SUPFAM" id="SSF52949">
    <property type="entry name" value="Macro domain-like"/>
    <property type="match status" value="1"/>
</dbReference>
<dbReference type="OrthoDB" id="9985428at2759"/>
<organism evidence="3 4">
    <name type="scientific">Postia placenta MAD-698-R-SB12</name>
    <dbReference type="NCBI Taxonomy" id="670580"/>
    <lineage>
        <taxon>Eukaryota</taxon>
        <taxon>Fungi</taxon>
        <taxon>Dikarya</taxon>
        <taxon>Basidiomycota</taxon>
        <taxon>Agaricomycotina</taxon>
        <taxon>Agaricomycetes</taxon>
        <taxon>Polyporales</taxon>
        <taxon>Adustoporiaceae</taxon>
        <taxon>Rhodonia</taxon>
    </lineage>
</organism>
<gene>
    <name evidence="3" type="ORF">POSPLADRAFT_1046993</name>
</gene>
<dbReference type="PANTHER" id="PTHR35596">
    <property type="entry name" value="DUF2263 DOMAIN-CONTAINING PROTEIN"/>
    <property type="match status" value="1"/>
</dbReference>
<feature type="domain" description="Microbial-type PARG catalytic" evidence="2">
    <location>
        <begin position="463"/>
        <end position="618"/>
    </location>
</feature>
<dbReference type="Proteomes" id="UP000194127">
    <property type="component" value="Unassembled WGS sequence"/>
</dbReference>
<feature type="region of interest" description="Disordered" evidence="1">
    <location>
        <begin position="1"/>
        <end position="57"/>
    </location>
</feature>
<name>A0A1X6MZN3_9APHY</name>
<dbReference type="InterPro" id="IPR012664">
    <property type="entry name" value="CHP02452"/>
</dbReference>
<dbReference type="EMBL" id="KZ110598">
    <property type="protein sequence ID" value="OSX61710.1"/>
    <property type="molecule type" value="Genomic_DNA"/>
</dbReference>
<proteinExistence type="predicted"/>
<dbReference type="Pfam" id="PF10021">
    <property type="entry name" value="PARG_cat_microb"/>
    <property type="match status" value="1"/>
</dbReference>
<dbReference type="NCBIfam" id="TIGR02452">
    <property type="entry name" value="TIGR02452 family protein"/>
    <property type="match status" value="1"/>
</dbReference>
<dbReference type="STRING" id="670580.A0A1X6MZN3"/>
<evidence type="ECO:0000313" key="4">
    <source>
        <dbReference type="Proteomes" id="UP000194127"/>
    </source>
</evidence>
<dbReference type="RefSeq" id="XP_024338504.1">
    <property type="nucleotide sequence ID" value="XM_024479176.1"/>
</dbReference>
<accession>A0A1X6MZN3</accession>
<evidence type="ECO:0000313" key="3">
    <source>
        <dbReference type="EMBL" id="OSX61710.1"/>
    </source>
</evidence>
<evidence type="ECO:0000256" key="1">
    <source>
        <dbReference type="SAM" id="MobiDB-lite"/>
    </source>
</evidence>
<sequence>MHLHQVSLPTIPDVDSTREAGRTPSPSPSYRSDSDTLPAEDEESMLGAVSTEHEETDTAVHSRLTLRLSIARSLSPFVPNFDHSCLDALDDLLLTSPADSFADVCYAASICDAGSDDMPLSRIASPTSFASISYARPRAGKAFDRTLLSVETDHERALAQATSDAVTQDGAVDLSTPMRFYSLRALPPLPVSPPPQPETPGLSPTRVHSPLSVSSLSEPGSPPMQDFGAPFGAEPILDPNLEQEVALGSPRLRTGAFMLPSWDEIMEEEAGDHPAHADADTNHVQVTGEHFGYPLLSENAKNTVFAYPYSLDADGHPYIFSRALPDPTCSVHCFPRWVDDTGVRKNKRGPLSVLTMFRGWTATTLMNRPCAPVASCIATPPVTLFCSLTSRLPPIDLYEPPILVPCTRSTAGISHTQESQEDIVGLHAIGSPRWRPYSSILDRESKRESDAHDVRRERLRIMAEETLDAIERGHYVLDGTQHDLSAGVALSRRNVKYYSPDSLLSGWSTMRPPGRTTPAEISVLEVSTLEGARLLSAQRSDPARRVGILNFASATKPGGGFKNGAQAQEESIARASTLYPTLVTPLAQTFYALHLAGGRGGYYTHAMVYSPGVTLFRDDAGGWAAPLDVDVLTSAAVNAGVVRQRLPARLVGADDGGAVEERIAGVMRERMARVLCLFEVQGVRDVVLGSFGTGVFRNDVGLVAGIWADLLLGEGARFGASFERVVFAILGRPTFETFERVFAERRTGPVAAGRTSS</sequence>
<dbReference type="InterPro" id="IPR043472">
    <property type="entry name" value="Macro_dom-like"/>
</dbReference>
<protein>
    <recommendedName>
        <fullName evidence="2">Microbial-type PARG catalytic domain-containing protein</fullName>
    </recommendedName>
</protein>
<feature type="compositionally biased region" description="Pro residues" evidence="1">
    <location>
        <begin position="187"/>
        <end position="198"/>
    </location>
</feature>
<dbReference type="AlphaFoldDB" id="A0A1X6MZN3"/>
<feature type="region of interest" description="Disordered" evidence="1">
    <location>
        <begin position="187"/>
        <end position="233"/>
    </location>
</feature>
<dbReference type="InterPro" id="IPR019261">
    <property type="entry name" value="PARG_cat_microbial"/>
</dbReference>
<evidence type="ECO:0000259" key="2">
    <source>
        <dbReference type="Pfam" id="PF10021"/>
    </source>
</evidence>
<dbReference type="Gene3D" id="3.40.220.10">
    <property type="entry name" value="Leucine Aminopeptidase, subunit E, domain 1"/>
    <property type="match status" value="1"/>
</dbReference>